<protein>
    <submittedName>
        <fullName evidence="2">Uncharacterized protein</fullName>
    </submittedName>
</protein>
<dbReference type="Proteomes" id="UP000199524">
    <property type="component" value="Chromosome I"/>
</dbReference>
<keyword evidence="3" id="KW-1185">Reference proteome</keyword>
<organism evidence="2 3">
    <name type="scientific">Pseudomonas asplenii</name>
    <dbReference type="NCBI Taxonomy" id="53407"/>
    <lineage>
        <taxon>Bacteria</taxon>
        <taxon>Pseudomonadati</taxon>
        <taxon>Pseudomonadota</taxon>
        <taxon>Gammaproteobacteria</taxon>
        <taxon>Pseudomonadales</taxon>
        <taxon>Pseudomonadaceae</taxon>
        <taxon>Pseudomonas</taxon>
    </lineage>
</organism>
<accession>A0A1H1Z179</accession>
<dbReference type="RefSeq" id="WP_232000379.1">
    <property type="nucleotide sequence ID" value="NZ_LT629777.1"/>
</dbReference>
<proteinExistence type="predicted"/>
<evidence type="ECO:0000313" key="3">
    <source>
        <dbReference type="Proteomes" id="UP000199524"/>
    </source>
</evidence>
<dbReference type="GeneID" id="300209642"/>
<reference evidence="3" key="1">
    <citation type="submission" date="2016-10" db="EMBL/GenBank/DDBJ databases">
        <authorList>
            <person name="Varghese N."/>
            <person name="Submissions S."/>
        </authorList>
    </citation>
    <scope>NUCLEOTIDE SEQUENCE [LARGE SCALE GENOMIC DNA]</scope>
    <source>
        <strain evidence="3">ATCC 23835</strain>
    </source>
</reference>
<evidence type="ECO:0000313" key="2">
    <source>
        <dbReference type="EMBL" id="SDT27555.1"/>
    </source>
</evidence>
<feature type="region of interest" description="Disordered" evidence="1">
    <location>
        <begin position="77"/>
        <end position="99"/>
    </location>
</feature>
<evidence type="ECO:0000256" key="1">
    <source>
        <dbReference type="SAM" id="MobiDB-lite"/>
    </source>
</evidence>
<dbReference type="AlphaFoldDB" id="A0A1H1Z179"/>
<gene>
    <name evidence="2" type="ORF">SAMN05216598_4767</name>
</gene>
<dbReference type="EMBL" id="LT629777">
    <property type="protein sequence ID" value="SDT27555.1"/>
    <property type="molecule type" value="Genomic_DNA"/>
</dbReference>
<name>A0A1H1Z179_9PSED</name>
<sequence length="99" mass="10878">MTFKSSVMPGVRAFASSMRVKLSREPTRAARPSVLFAVPSASTQALPRATISWRICPSTGRLQQRWDLADLQEPPSSWLAARPQHAREPLAQQAEAHAA</sequence>